<reference evidence="1 2" key="1">
    <citation type="submission" date="2022-10" db="EMBL/GenBank/DDBJ databases">
        <title>Aestuariibacter sp. AA17 isolated from Montipora capitata coral fragment.</title>
        <authorList>
            <person name="Emsley S.A."/>
            <person name="Pfannmuller K.M."/>
            <person name="Loughran R.M."/>
            <person name="Shlafstein M."/>
            <person name="Papke E."/>
            <person name="Saw J.H."/>
            <person name="Ushijima B."/>
            <person name="Videau P."/>
        </authorList>
    </citation>
    <scope>NUCLEOTIDE SEQUENCE [LARGE SCALE GENOMIC DNA]</scope>
    <source>
        <strain evidence="1 2">AA17</strain>
    </source>
</reference>
<evidence type="ECO:0000313" key="2">
    <source>
        <dbReference type="Proteomes" id="UP001652504"/>
    </source>
</evidence>
<dbReference type="RefSeq" id="WP_263710928.1">
    <property type="nucleotide sequence ID" value="NZ_JAOWKX010000001.1"/>
</dbReference>
<organism evidence="1 2">
    <name type="scientific">Fluctibacter corallii</name>
    <dbReference type="NCBI Taxonomy" id="2984329"/>
    <lineage>
        <taxon>Bacteria</taxon>
        <taxon>Pseudomonadati</taxon>
        <taxon>Pseudomonadota</taxon>
        <taxon>Gammaproteobacteria</taxon>
        <taxon>Alteromonadales</taxon>
        <taxon>Alteromonadaceae</taxon>
        <taxon>Fluctibacter</taxon>
    </lineage>
</organism>
<protein>
    <submittedName>
        <fullName evidence="1">Uncharacterized protein</fullName>
    </submittedName>
</protein>
<proteinExistence type="predicted"/>
<dbReference type="Proteomes" id="UP001652504">
    <property type="component" value="Unassembled WGS sequence"/>
</dbReference>
<accession>A0ABT3A4Z7</accession>
<keyword evidence="2" id="KW-1185">Reference proteome</keyword>
<gene>
    <name evidence="1" type="ORF">OE749_03325</name>
</gene>
<dbReference type="EMBL" id="JAOWKX010000001">
    <property type="protein sequence ID" value="MCV2883733.1"/>
    <property type="molecule type" value="Genomic_DNA"/>
</dbReference>
<name>A0ABT3A4Z7_9ALTE</name>
<evidence type="ECO:0000313" key="1">
    <source>
        <dbReference type="EMBL" id="MCV2883733.1"/>
    </source>
</evidence>
<comment type="caution">
    <text evidence="1">The sequence shown here is derived from an EMBL/GenBank/DDBJ whole genome shotgun (WGS) entry which is preliminary data.</text>
</comment>
<sequence length="60" mass="7078">MDVEHKTLDMLLKKTDMAFKELLKNPDSPELNQAYESAKNELNSHLQEMRTSMKGKYKDY</sequence>